<name>A0A1H1B0F6_9ACTN</name>
<reference evidence="2 3" key="1">
    <citation type="submission" date="2016-10" db="EMBL/GenBank/DDBJ databases">
        <authorList>
            <person name="de Groot N.N."/>
        </authorList>
    </citation>
    <scope>NUCLEOTIDE SEQUENCE [LARGE SCALE GENOMIC DNA]</scope>
    <source>
        <strain evidence="2 3">DSM 43794</strain>
    </source>
</reference>
<feature type="compositionally biased region" description="Low complexity" evidence="1">
    <location>
        <begin position="202"/>
        <end position="215"/>
    </location>
</feature>
<dbReference type="EMBL" id="FNKK01000002">
    <property type="protein sequence ID" value="SDQ45409.1"/>
    <property type="molecule type" value="Genomic_DNA"/>
</dbReference>
<feature type="compositionally biased region" description="Basic and acidic residues" evidence="1">
    <location>
        <begin position="217"/>
        <end position="240"/>
    </location>
</feature>
<sequence length="251" mass="25877">MRCVLVVLAIAALAVLAGVVAVVRRGGGELAEFPPDVPPLALPETGNLVAVDFAALQLPISLVGYHTPSVDETLRRAAEAIRARDTRIALLEQRVADLLASRVRDRQEARAGAWAEQRESWLEHEPGGPEQLPALPEEGMPASHVPTGTQAPQASAQAAEEPAEGGAEPAEPAVGSPSGDAAGPRDGSGGSERADGPDGMDEAAGSGDVSAADGAEPSDRPDHPEDLDGPDRSDERRDAPQEPTARSGGDR</sequence>
<feature type="region of interest" description="Disordered" evidence="1">
    <location>
        <begin position="117"/>
        <end position="251"/>
    </location>
</feature>
<dbReference type="STRING" id="35622.SAMN04489764_0739"/>
<feature type="compositionally biased region" description="Basic and acidic residues" evidence="1">
    <location>
        <begin position="117"/>
        <end position="127"/>
    </location>
</feature>
<evidence type="ECO:0000313" key="3">
    <source>
        <dbReference type="Proteomes" id="UP000217103"/>
    </source>
</evidence>
<dbReference type="Proteomes" id="UP000217103">
    <property type="component" value="Unassembled WGS sequence"/>
</dbReference>
<keyword evidence="3" id="KW-1185">Reference proteome</keyword>
<protein>
    <recommendedName>
        <fullName evidence="4">DivIVA domain-containing protein</fullName>
    </recommendedName>
</protein>
<gene>
    <name evidence="2" type="ORF">SAMN04489764_0739</name>
</gene>
<evidence type="ECO:0000313" key="2">
    <source>
        <dbReference type="EMBL" id="SDQ45409.1"/>
    </source>
</evidence>
<accession>A0A1H1B0F6</accession>
<organism evidence="2 3">
    <name type="scientific">Thermostaphylospora chromogena</name>
    <dbReference type="NCBI Taxonomy" id="35622"/>
    <lineage>
        <taxon>Bacteria</taxon>
        <taxon>Bacillati</taxon>
        <taxon>Actinomycetota</taxon>
        <taxon>Actinomycetes</taxon>
        <taxon>Streptosporangiales</taxon>
        <taxon>Thermomonosporaceae</taxon>
        <taxon>Thermostaphylospora</taxon>
    </lineage>
</organism>
<feature type="compositionally biased region" description="Low complexity" evidence="1">
    <location>
        <begin position="150"/>
        <end position="178"/>
    </location>
</feature>
<evidence type="ECO:0000256" key="1">
    <source>
        <dbReference type="SAM" id="MobiDB-lite"/>
    </source>
</evidence>
<evidence type="ECO:0008006" key="4">
    <source>
        <dbReference type="Google" id="ProtNLM"/>
    </source>
</evidence>
<proteinExistence type="predicted"/>
<dbReference type="AlphaFoldDB" id="A0A1H1B0F6"/>